<organism evidence="2 3">
    <name type="scientific">Paraburkholderia piptadeniae</name>
    <dbReference type="NCBI Taxonomy" id="1701573"/>
    <lineage>
        <taxon>Bacteria</taxon>
        <taxon>Pseudomonadati</taxon>
        <taxon>Pseudomonadota</taxon>
        <taxon>Betaproteobacteria</taxon>
        <taxon>Burkholderiales</taxon>
        <taxon>Burkholderiaceae</taxon>
        <taxon>Paraburkholderia</taxon>
    </lineage>
</organism>
<proteinExistence type="predicted"/>
<keyword evidence="3" id="KW-1185">Reference proteome</keyword>
<dbReference type="EMBL" id="CYGY02000023">
    <property type="protein sequence ID" value="SIT39518.1"/>
    <property type="molecule type" value="Genomic_DNA"/>
</dbReference>
<sequence length="129" mass="13732">MRGLWKTGAAALPMAVALTACVSTPSLSGTLGAPSFADIQAMCGTQRVDYGNDAQSVYVTLFDAYVANKRGGLSKADFCAFQTSIAQRYASQGASSDPQARNQWVEFFNAQRVKALSWRAAVDPTLRSG</sequence>
<dbReference type="OrthoDB" id="9006353at2"/>
<evidence type="ECO:0000313" key="3">
    <source>
        <dbReference type="Proteomes" id="UP000195569"/>
    </source>
</evidence>
<evidence type="ECO:0008006" key="4">
    <source>
        <dbReference type="Google" id="ProtNLM"/>
    </source>
</evidence>
<gene>
    <name evidence="2" type="ORF">BN2476_230058</name>
</gene>
<comment type="caution">
    <text evidence="2">The sequence shown here is derived from an EMBL/GenBank/DDBJ whole genome shotgun (WGS) entry which is preliminary data.</text>
</comment>
<evidence type="ECO:0000256" key="1">
    <source>
        <dbReference type="SAM" id="SignalP"/>
    </source>
</evidence>
<dbReference type="RefSeq" id="WP_087734052.1">
    <property type="nucleotide sequence ID" value="NZ_CYGY02000023.1"/>
</dbReference>
<name>A0A1N7RWP2_9BURK</name>
<dbReference type="AlphaFoldDB" id="A0A1N7RWP2"/>
<dbReference type="Proteomes" id="UP000195569">
    <property type="component" value="Unassembled WGS sequence"/>
</dbReference>
<feature type="chain" id="PRO_5013043354" description="Lipoprotein" evidence="1">
    <location>
        <begin position="29"/>
        <end position="129"/>
    </location>
</feature>
<keyword evidence="1" id="KW-0732">Signal</keyword>
<reference evidence="2" key="1">
    <citation type="submission" date="2016-12" db="EMBL/GenBank/DDBJ databases">
        <authorList>
            <person name="Moulin L."/>
        </authorList>
    </citation>
    <scope>NUCLEOTIDE SEQUENCE [LARGE SCALE GENOMIC DNA]</scope>
    <source>
        <strain evidence="2">STM 7183</strain>
    </source>
</reference>
<feature type="signal peptide" evidence="1">
    <location>
        <begin position="1"/>
        <end position="28"/>
    </location>
</feature>
<dbReference type="PROSITE" id="PS51257">
    <property type="entry name" value="PROKAR_LIPOPROTEIN"/>
    <property type="match status" value="1"/>
</dbReference>
<accession>A0A1N7RWP2</accession>
<protein>
    <recommendedName>
        <fullName evidence="4">Lipoprotein</fullName>
    </recommendedName>
</protein>
<evidence type="ECO:0000313" key="2">
    <source>
        <dbReference type="EMBL" id="SIT39518.1"/>
    </source>
</evidence>